<dbReference type="SUPFAM" id="SSF50249">
    <property type="entry name" value="Nucleic acid-binding proteins"/>
    <property type="match status" value="1"/>
</dbReference>
<protein>
    <submittedName>
        <fullName evidence="2">Replication protein A 70 kDa DNA-binding subunit B-like</fullName>
    </submittedName>
</protein>
<reference evidence="2" key="2">
    <citation type="submission" date="2025-08" db="UniProtKB">
        <authorList>
            <consortium name="RefSeq"/>
        </authorList>
    </citation>
    <scope>IDENTIFICATION</scope>
    <source>
        <tissue evidence="2">Leaf</tissue>
    </source>
</reference>
<reference evidence="1" key="1">
    <citation type="journal article" date="2021" name="Nat. Commun.">
        <title>Genomic analyses provide insights into spinach domestication and the genetic basis of agronomic traits.</title>
        <authorList>
            <person name="Cai X."/>
            <person name="Sun X."/>
            <person name="Xu C."/>
            <person name="Sun H."/>
            <person name="Wang X."/>
            <person name="Ge C."/>
            <person name="Zhang Z."/>
            <person name="Wang Q."/>
            <person name="Fei Z."/>
            <person name="Jiao C."/>
            <person name="Wang Q."/>
        </authorList>
    </citation>
    <scope>NUCLEOTIDE SEQUENCE [LARGE SCALE GENOMIC DNA]</scope>
    <source>
        <strain evidence="1">cv. Varoflay</strain>
    </source>
</reference>
<proteinExistence type="predicted"/>
<accession>A0ABM3RDU9</accession>
<dbReference type="Proteomes" id="UP000813463">
    <property type="component" value="Chromosome 2"/>
</dbReference>
<gene>
    <name evidence="2" type="primary">LOC130468107</name>
</gene>
<organism evidence="1 2">
    <name type="scientific">Spinacia oleracea</name>
    <name type="common">Spinach</name>
    <dbReference type="NCBI Taxonomy" id="3562"/>
    <lineage>
        <taxon>Eukaryota</taxon>
        <taxon>Viridiplantae</taxon>
        <taxon>Streptophyta</taxon>
        <taxon>Embryophyta</taxon>
        <taxon>Tracheophyta</taxon>
        <taxon>Spermatophyta</taxon>
        <taxon>Magnoliopsida</taxon>
        <taxon>eudicotyledons</taxon>
        <taxon>Gunneridae</taxon>
        <taxon>Pentapetalae</taxon>
        <taxon>Caryophyllales</taxon>
        <taxon>Chenopodiaceae</taxon>
        <taxon>Chenopodioideae</taxon>
        <taxon>Anserineae</taxon>
        <taxon>Spinacia</taxon>
    </lineage>
</organism>
<dbReference type="Gene3D" id="2.40.50.140">
    <property type="entry name" value="Nucleic acid-binding proteins"/>
    <property type="match status" value="1"/>
</dbReference>
<dbReference type="InterPro" id="IPR012340">
    <property type="entry name" value="NA-bd_OB-fold"/>
</dbReference>
<dbReference type="RefSeq" id="XP_056693795.1">
    <property type="nucleotide sequence ID" value="XM_056837817.1"/>
</dbReference>
<dbReference type="GeneID" id="130468107"/>
<evidence type="ECO:0000313" key="1">
    <source>
        <dbReference type="Proteomes" id="UP000813463"/>
    </source>
</evidence>
<keyword evidence="1" id="KW-1185">Reference proteome</keyword>
<evidence type="ECO:0000313" key="2">
    <source>
        <dbReference type="RefSeq" id="XP_056693795.1"/>
    </source>
</evidence>
<sequence>MGLVLYVSPVENIGVDSVKRDVAIMDTTWTVIKLTLWNDFVHVLDENLNHVDICPIIVACGLHVKSFYGTYLSTGYHTRVYVNPVNEKTTSLSTWYVQFRQIHVQHNLKYYAHNFFHV</sequence>
<name>A0ABM3RDU9_SPIOL</name>